<keyword evidence="3" id="KW-1185">Reference proteome</keyword>
<evidence type="ECO:0000256" key="1">
    <source>
        <dbReference type="SAM" id="SignalP"/>
    </source>
</evidence>
<organism evidence="2 3">
    <name type="scientific">Mycobacterium asiaticum</name>
    <dbReference type="NCBI Taxonomy" id="1790"/>
    <lineage>
        <taxon>Bacteria</taxon>
        <taxon>Bacillati</taxon>
        <taxon>Actinomycetota</taxon>
        <taxon>Actinomycetes</taxon>
        <taxon>Mycobacteriales</taxon>
        <taxon>Mycobacteriaceae</taxon>
        <taxon>Mycobacterium</taxon>
    </lineage>
</organism>
<proteinExistence type="predicted"/>
<dbReference type="OrthoDB" id="9848628at2"/>
<feature type="signal peptide" evidence="1">
    <location>
        <begin position="1"/>
        <end position="25"/>
    </location>
</feature>
<name>A0A1A3NB49_MYCAS</name>
<dbReference type="RefSeq" id="WP_065157024.1">
    <property type="nucleotide sequence ID" value="NZ_LZLQ01000015.1"/>
</dbReference>
<evidence type="ECO:0008006" key="4">
    <source>
        <dbReference type="Google" id="ProtNLM"/>
    </source>
</evidence>
<reference evidence="3" key="1">
    <citation type="submission" date="2016-06" db="EMBL/GenBank/DDBJ databases">
        <authorList>
            <person name="Sutton G."/>
            <person name="Brinkac L."/>
            <person name="Sanka R."/>
            <person name="Adams M."/>
            <person name="Lau E."/>
            <person name="Garcia-Basteiro A."/>
            <person name="Lopez-Varela E."/>
            <person name="Palencia S."/>
        </authorList>
    </citation>
    <scope>NUCLEOTIDE SEQUENCE [LARGE SCALE GENOMIC DNA]</scope>
    <source>
        <strain evidence="3">1245139.5</strain>
    </source>
</reference>
<dbReference type="EMBL" id="LZLQ01000015">
    <property type="protein sequence ID" value="OBK19393.1"/>
    <property type="molecule type" value="Genomic_DNA"/>
</dbReference>
<accession>A0A1A3NB49</accession>
<keyword evidence="1" id="KW-0732">Signal</keyword>
<evidence type="ECO:0000313" key="3">
    <source>
        <dbReference type="Proteomes" id="UP000093629"/>
    </source>
</evidence>
<evidence type="ECO:0000313" key="2">
    <source>
        <dbReference type="EMBL" id="OBK19393.1"/>
    </source>
</evidence>
<comment type="caution">
    <text evidence="2">The sequence shown here is derived from an EMBL/GenBank/DDBJ whole genome shotgun (WGS) entry which is preliminary data.</text>
</comment>
<dbReference type="AlphaFoldDB" id="A0A1A3NB49"/>
<protein>
    <recommendedName>
        <fullName evidence="4">DUF732 domain-containing protein</fullName>
    </recommendedName>
</protein>
<feature type="chain" id="PRO_5008326938" description="DUF732 domain-containing protein" evidence="1">
    <location>
        <begin position="26"/>
        <end position="93"/>
    </location>
</feature>
<sequence length="93" mass="10182">MSKKLITAAVLAFGVAVGLAPAAHADINREVCLAVMAMGVNPYDPSDHYALNMLERYPNMTFNQANDLVKQAFGSVRWHNNPMCNGVTIPENY</sequence>
<dbReference type="Proteomes" id="UP000093629">
    <property type="component" value="Unassembled WGS sequence"/>
</dbReference>
<gene>
    <name evidence="2" type="ORF">A5636_18545</name>
</gene>